<proteinExistence type="inferred from homology"/>
<dbReference type="PANTHER" id="PTHR30589:SF0">
    <property type="entry name" value="PHOSPHATIDYLGLYCEROL--PROLIPOPROTEIN DIACYLGLYCERYL TRANSFERASE"/>
    <property type="match status" value="1"/>
</dbReference>
<reference evidence="8 9" key="1">
    <citation type="submission" date="2019-09" db="EMBL/GenBank/DDBJ databases">
        <title>Ecophysiology of the spiral-shaped methanotroph Methylospira mobilis as revealed by the complete genome sequence.</title>
        <authorList>
            <person name="Oshkin I.Y."/>
            <person name="Dedysh S.N."/>
            <person name="Miroshnikov K."/>
            <person name="Danilova O.V."/>
            <person name="Hakobyan A."/>
            <person name="Liesack W."/>
        </authorList>
    </citation>
    <scope>NUCLEOTIDE SEQUENCE [LARGE SCALE GENOMIC DNA]</scope>
    <source>
        <strain evidence="8 9">Shm1</strain>
    </source>
</reference>
<feature type="transmembrane region" description="Helical" evidence="7">
    <location>
        <begin position="235"/>
        <end position="255"/>
    </location>
</feature>
<dbReference type="GO" id="GO:0008961">
    <property type="term" value="F:phosphatidylglycerol-prolipoprotein diacylglyceryl transferase activity"/>
    <property type="evidence" value="ECO:0007669"/>
    <property type="project" value="UniProtKB-UniRule"/>
</dbReference>
<dbReference type="KEGG" id="mmob:F6R98_20970"/>
<evidence type="ECO:0000256" key="6">
    <source>
        <dbReference type="ARBA" id="ARBA00023136"/>
    </source>
</evidence>
<dbReference type="PANTHER" id="PTHR30589">
    <property type="entry name" value="PROLIPOPROTEIN DIACYLGLYCERYL TRANSFERASE"/>
    <property type="match status" value="1"/>
</dbReference>
<feature type="transmembrane region" description="Helical" evidence="7">
    <location>
        <begin position="22"/>
        <end position="44"/>
    </location>
</feature>
<dbReference type="GO" id="GO:0005886">
    <property type="term" value="C:plasma membrane"/>
    <property type="evidence" value="ECO:0007669"/>
    <property type="project" value="UniProtKB-SubCell"/>
</dbReference>
<dbReference type="GO" id="GO:0042158">
    <property type="term" value="P:lipoprotein biosynthetic process"/>
    <property type="evidence" value="ECO:0007669"/>
    <property type="project" value="UniProtKB-UniRule"/>
</dbReference>
<evidence type="ECO:0000313" key="9">
    <source>
        <dbReference type="Proteomes" id="UP000325755"/>
    </source>
</evidence>
<keyword evidence="2 7" id="KW-1003">Cell membrane</keyword>
<keyword evidence="6 7" id="KW-0472">Membrane</keyword>
<evidence type="ECO:0000256" key="2">
    <source>
        <dbReference type="ARBA" id="ARBA00022475"/>
    </source>
</evidence>
<dbReference type="Proteomes" id="UP000325755">
    <property type="component" value="Chromosome"/>
</dbReference>
<keyword evidence="3 7" id="KW-0808">Transferase</keyword>
<sequence>MLTWNPDPVAFALHFGSTTVPVYWYGLLFASTFALGTPFFMVIFKRENKPVDQVHDLLFHIIAGTVVGSRLFHVLFYNPDFYFAHPAKIFAIWEGGLASHGAVVGVLISLWLYARRFPEQPFLWICDRISIWAPACGFLIRLGNYCNSEILGKPGDQPWAVVFTRIDAVPRHPVQLYEALCYLLIFLLQLRFYLRHTSNCPPGLLFGRFLALVFGARFVMEYFKADQSTLDSAWALSMGQWLSVPAILVGVWSMFRPALWNKTENDVQSRNCD</sequence>
<evidence type="ECO:0000256" key="1">
    <source>
        <dbReference type="ARBA" id="ARBA00007150"/>
    </source>
</evidence>
<dbReference type="UniPathway" id="UPA00664"/>
<keyword evidence="4 7" id="KW-0812">Transmembrane</keyword>
<keyword evidence="9" id="KW-1185">Reference proteome</keyword>
<comment type="function">
    <text evidence="7">Catalyzes the transfer of the diacylglyceryl group from phosphatidylglycerol to the sulfhydryl group of the N-terminal cysteine of a prolipoprotein, the first step in the formation of mature lipoproteins.</text>
</comment>
<keyword evidence="8" id="KW-0449">Lipoprotein</keyword>
<evidence type="ECO:0000256" key="3">
    <source>
        <dbReference type="ARBA" id="ARBA00022679"/>
    </source>
</evidence>
<comment type="similarity">
    <text evidence="1 7">Belongs to the Lgt family.</text>
</comment>
<name>A0A5Q0BSZ9_9GAMM</name>
<protein>
    <recommendedName>
        <fullName evidence="7">Phosphatidylglycerol--prolipoprotein diacylglyceryl transferase</fullName>
        <ecNumber evidence="7">2.5.1.145</ecNumber>
    </recommendedName>
</protein>
<feature type="transmembrane region" description="Helical" evidence="7">
    <location>
        <begin position="205"/>
        <end position="223"/>
    </location>
</feature>
<dbReference type="NCBIfam" id="TIGR00544">
    <property type="entry name" value="lgt"/>
    <property type="match status" value="1"/>
</dbReference>
<dbReference type="OrthoDB" id="871140at2"/>
<dbReference type="InParanoid" id="A0A5Q0BSZ9"/>
<feature type="binding site" evidence="7">
    <location>
        <position position="141"/>
    </location>
    <ligand>
        <name>a 1,2-diacyl-sn-glycero-3-phospho-(1'-sn-glycerol)</name>
        <dbReference type="ChEBI" id="CHEBI:64716"/>
    </ligand>
</feature>
<dbReference type="Pfam" id="PF01790">
    <property type="entry name" value="LGT"/>
    <property type="match status" value="1"/>
</dbReference>
<dbReference type="EC" id="2.5.1.145" evidence="7"/>
<comment type="pathway">
    <text evidence="7">Protein modification; lipoprotein biosynthesis (diacylglyceryl transfer).</text>
</comment>
<evidence type="ECO:0000313" key="8">
    <source>
        <dbReference type="EMBL" id="QFY44796.1"/>
    </source>
</evidence>
<dbReference type="RefSeq" id="WP_153250761.1">
    <property type="nucleotide sequence ID" value="NZ_CP044205.1"/>
</dbReference>
<evidence type="ECO:0000256" key="4">
    <source>
        <dbReference type="ARBA" id="ARBA00022692"/>
    </source>
</evidence>
<dbReference type="HAMAP" id="MF_01147">
    <property type="entry name" value="Lgt"/>
    <property type="match status" value="1"/>
</dbReference>
<comment type="catalytic activity">
    <reaction evidence="7">
        <text>L-cysteinyl-[prolipoprotein] + a 1,2-diacyl-sn-glycero-3-phospho-(1'-sn-glycerol) = an S-1,2-diacyl-sn-glyceryl-L-cysteinyl-[prolipoprotein] + sn-glycerol 1-phosphate + H(+)</text>
        <dbReference type="Rhea" id="RHEA:56712"/>
        <dbReference type="Rhea" id="RHEA-COMP:14679"/>
        <dbReference type="Rhea" id="RHEA-COMP:14680"/>
        <dbReference type="ChEBI" id="CHEBI:15378"/>
        <dbReference type="ChEBI" id="CHEBI:29950"/>
        <dbReference type="ChEBI" id="CHEBI:57685"/>
        <dbReference type="ChEBI" id="CHEBI:64716"/>
        <dbReference type="ChEBI" id="CHEBI:140658"/>
        <dbReference type="EC" id="2.5.1.145"/>
    </reaction>
</comment>
<feature type="transmembrane region" description="Helical" evidence="7">
    <location>
        <begin position="56"/>
        <end position="77"/>
    </location>
</feature>
<keyword evidence="5 7" id="KW-1133">Transmembrane helix</keyword>
<dbReference type="EMBL" id="CP044205">
    <property type="protein sequence ID" value="QFY44796.1"/>
    <property type="molecule type" value="Genomic_DNA"/>
</dbReference>
<comment type="subcellular location">
    <subcellularLocation>
        <location evidence="7">Cell membrane</location>
        <topology evidence="7">Multi-pass membrane protein</topology>
    </subcellularLocation>
</comment>
<organism evidence="8 9">
    <name type="scientific">Candidatus Methylospira mobilis</name>
    <dbReference type="NCBI Taxonomy" id="1808979"/>
    <lineage>
        <taxon>Bacteria</taxon>
        <taxon>Pseudomonadati</taxon>
        <taxon>Pseudomonadota</taxon>
        <taxon>Gammaproteobacteria</taxon>
        <taxon>Methylococcales</taxon>
        <taxon>Methylococcaceae</taxon>
        <taxon>Candidatus Methylospira</taxon>
    </lineage>
</organism>
<gene>
    <name evidence="7 8" type="primary">lgt</name>
    <name evidence="8" type="ORF">F6R98_20970</name>
</gene>
<dbReference type="InterPro" id="IPR001640">
    <property type="entry name" value="Lgt"/>
</dbReference>
<accession>A0A5Q0BSZ9</accession>
<feature type="transmembrane region" description="Helical" evidence="7">
    <location>
        <begin position="97"/>
        <end position="114"/>
    </location>
</feature>
<dbReference type="AlphaFoldDB" id="A0A5Q0BSZ9"/>
<evidence type="ECO:0000256" key="7">
    <source>
        <dbReference type="HAMAP-Rule" id="MF_01147"/>
    </source>
</evidence>
<evidence type="ECO:0000256" key="5">
    <source>
        <dbReference type="ARBA" id="ARBA00022989"/>
    </source>
</evidence>